<evidence type="ECO:0000313" key="7">
    <source>
        <dbReference type="EMBL" id="MBW8269900.1"/>
    </source>
</evidence>
<comment type="caution">
    <text evidence="7">The sequence shown here is derived from an EMBL/GenBank/DDBJ whole genome shotgun (WGS) entry which is preliminary data.</text>
</comment>
<name>A0ABS7F2Q9_9PROT</name>
<dbReference type="InterPro" id="IPR036451">
    <property type="entry name" value="CblAdoTrfase-like_sf"/>
</dbReference>
<sequence>MVRLDRITTRGGDRGETSLGEGSRVRKDAARIEAIGAVDEANAALGLLRAQIAAAGGDAGAEAMLARLQNDLFDLGADLSVPGTEARDARTGRTRLRLTEAHCARLEAEIAAMNATLPPLASFVLPGGSLAAAQAHVARTVVRRAERRVVRLAAEEPVNPEVLRYLNRLSDHLFVLARRLNQNGAADLLWVPGGGAGDGQRS</sequence>
<dbReference type="RefSeq" id="WP_220117651.1">
    <property type="nucleotide sequence ID" value="NZ_JAHZUY010000024.1"/>
</dbReference>
<keyword evidence="2 4" id="KW-0547">Nucleotide-binding</keyword>
<comment type="catalytic activity">
    <reaction evidence="4">
        <text>2 cob(II)alamin + reduced [electron-transfer flavoprotein] + 2 ATP = 2 adenosylcob(III)alamin + 2 triphosphate + oxidized [electron-transfer flavoprotein] + 3 H(+)</text>
        <dbReference type="Rhea" id="RHEA:28671"/>
        <dbReference type="Rhea" id="RHEA-COMP:10685"/>
        <dbReference type="Rhea" id="RHEA-COMP:10686"/>
        <dbReference type="ChEBI" id="CHEBI:15378"/>
        <dbReference type="ChEBI" id="CHEBI:16304"/>
        <dbReference type="ChEBI" id="CHEBI:18036"/>
        <dbReference type="ChEBI" id="CHEBI:18408"/>
        <dbReference type="ChEBI" id="CHEBI:30616"/>
        <dbReference type="ChEBI" id="CHEBI:57692"/>
        <dbReference type="ChEBI" id="CHEBI:58307"/>
        <dbReference type="EC" id="2.5.1.17"/>
    </reaction>
</comment>
<evidence type="ECO:0000256" key="2">
    <source>
        <dbReference type="ARBA" id="ARBA00022741"/>
    </source>
</evidence>
<keyword evidence="4" id="KW-0169">Cobalamin biosynthesis</keyword>
<feature type="compositionally biased region" description="Basic and acidic residues" evidence="5">
    <location>
        <begin position="1"/>
        <end position="16"/>
    </location>
</feature>
<evidence type="ECO:0000256" key="4">
    <source>
        <dbReference type="RuleBase" id="RU366026"/>
    </source>
</evidence>
<dbReference type="NCBIfam" id="TIGR00636">
    <property type="entry name" value="PduO_Nterm"/>
    <property type="match status" value="1"/>
</dbReference>
<keyword evidence="8" id="KW-1185">Reference proteome</keyword>
<feature type="region of interest" description="Disordered" evidence="5">
    <location>
        <begin position="1"/>
        <end position="23"/>
    </location>
</feature>
<dbReference type="PANTHER" id="PTHR12213:SF0">
    <property type="entry name" value="CORRINOID ADENOSYLTRANSFERASE MMAB"/>
    <property type="match status" value="1"/>
</dbReference>
<dbReference type="InterPro" id="IPR016030">
    <property type="entry name" value="CblAdoTrfase-like"/>
</dbReference>
<dbReference type="PANTHER" id="PTHR12213">
    <property type="entry name" value="CORRINOID ADENOSYLTRANSFERASE"/>
    <property type="match status" value="1"/>
</dbReference>
<dbReference type="Pfam" id="PF01923">
    <property type="entry name" value="Cob_adeno_trans"/>
    <property type="match status" value="1"/>
</dbReference>
<dbReference type="InterPro" id="IPR029499">
    <property type="entry name" value="PduO-typ"/>
</dbReference>
<evidence type="ECO:0000256" key="5">
    <source>
        <dbReference type="SAM" id="MobiDB-lite"/>
    </source>
</evidence>
<keyword evidence="3 4" id="KW-0067">ATP-binding</keyword>
<evidence type="ECO:0000256" key="1">
    <source>
        <dbReference type="ARBA" id="ARBA00022679"/>
    </source>
</evidence>
<dbReference type="Gene3D" id="1.20.1200.10">
    <property type="entry name" value="Cobalamin adenosyltransferase-like"/>
    <property type="match status" value="1"/>
</dbReference>
<accession>A0ABS7F2Q9</accession>
<dbReference type="GO" id="GO:0008817">
    <property type="term" value="F:corrinoid adenosyltransferase activity"/>
    <property type="evidence" value="ECO:0007669"/>
    <property type="project" value="UniProtKB-EC"/>
</dbReference>
<gene>
    <name evidence="7" type="ORF">K1J50_10405</name>
</gene>
<keyword evidence="1 4" id="KW-0808">Transferase</keyword>
<dbReference type="EC" id="2.5.1.17" evidence="4"/>
<evidence type="ECO:0000313" key="8">
    <source>
        <dbReference type="Proteomes" id="UP001519924"/>
    </source>
</evidence>
<reference evidence="7 8" key="1">
    <citation type="submission" date="2021-08" db="EMBL/GenBank/DDBJ databases">
        <title>Caldovatus sediminis gen. nov., sp. nov., a moderately thermophilic bacterium isolated from a hot spring.</title>
        <authorList>
            <person name="Hu C.-J."/>
            <person name="Li W.-J."/>
            <person name="Xian W.-D."/>
        </authorList>
    </citation>
    <scope>NUCLEOTIDE SEQUENCE [LARGE SCALE GENOMIC DNA]</scope>
    <source>
        <strain evidence="7 8">SYSU G05006</strain>
    </source>
</reference>
<dbReference type="EMBL" id="JAHZUY010000024">
    <property type="protein sequence ID" value="MBW8269900.1"/>
    <property type="molecule type" value="Genomic_DNA"/>
</dbReference>
<dbReference type="SUPFAM" id="SSF89028">
    <property type="entry name" value="Cobalamin adenosyltransferase-like"/>
    <property type="match status" value="1"/>
</dbReference>
<protein>
    <recommendedName>
        <fullName evidence="4">Corrinoid adenosyltransferase</fullName>
        <ecNumber evidence="4">2.5.1.17</ecNumber>
    </recommendedName>
    <alternativeName>
        <fullName evidence="4">Cob(II)alamin adenosyltransferase</fullName>
    </alternativeName>
    <alternativeName>
        <fullName evidence="4">Cob(II)yrinic acid a,c-diamide adenosyltransferase</fullName>
    </alternativeName>
    <alternativeName>
        <fullName evidence="4">Cobinamide/cobalamin adenosyltransferase</fullName>
    </alternativeName>
</protein>
<organism evidence="7 8">
    <name type="scientific">Caldovatus aquaticus</name>
    <dbReference type="NCBI Taxonomy" id="2865671"/>
    <lineage>
        <taxon>Bacteria</taxon>
        <taxon>Pseudomonadati</taxon>
        <taxon>Pseudomonadota</taxon>
        <taxon>Alphaproteobacteria</taxon>
        <taxon>Acetobacterales</taxon>
        <taxon>Roseomonadaceae</taxon>
        <taxon>Caldovatus</taxon>
    </lineage>
</organism>
<comment type="catalytic activity">
    <reaction evidence="4">
        <text>2 cob(II)yrinate a,c diamide + reduced [electron-transfer flavoprotein] + 2 ATP = 2 adenosylcob(III)yrinate a,c-diamide + 2 triphosphate + oxidized [electron-transfer flavoprotein] + 3 H(+)</text>
        <dbReference type="Rhea" id="RHEA:11528"/>
        <dbReference type="Rhea" id="RHEA-COMP:10685"/>
        <dbReference type="Rhea" id="RHEA-COMP:10686"/>
        <dbReference type="ChEBI" id="CHEBI:15378"/>
        <dbReference type="ChEBI" id="CHEBI:18036"/>
        <dbReference type="ChEBI" id="CHEBI:30616"/>
        <dbReference type="ChEBI" id="CHEBI:57692"/>
        <dbReference type="ChEBI" id="CHEBI:58307"/>
        <dbReference type="ChEBI" id="CHEBI:58503"/>
        <dbReference type="ChEBI" id="CHEBI:58537"/>
        <dbReference type="EC" id="2.5.1.17"/>
    </reaction>
</comment>
<comment type="pathway">
    <text evidence="4">Cofactor biosynthesis; adenosylcobalamin biosynthesis; adenosylcobalamin from cob(II)yrinate a,c-diamide: step 2/7.</text>
</comment>
<evidence type="ECO:0000259" key="6">
    <source>
        <dbReference type="Pfam" id="PF01923"/>
    </source>
</evidence>
<feature type="domain" description="Cobalamin adenosyltransferase-like" evidence="6">
    <location>
        <begin position="7"/>
        <end position="179"/>
    </location>
</feature>
<dbReference type="Proteomes" id="UP001519924">
    <property type="component" value="Unassembled WGS sequence"/>
</dbReference>
<proteinExistence type="inferred from homology"/>
<evidence type="ECO:0000256" key="3">
    <source>
        <dbReference type="ARBA" id="ARBA00022840"/>
    </source>
</evidence>
<comment type="similarity">
    <text evidence="4">Belongs to the Cob(I)alamin adenosyltransferase family.</text>
</comment>